<name>A0A8B6EA12_MYTGA</name>
<dbReference type="PROSITE" id="PS50097">
    <property type="entry name" value="BTB"/>
    <property type="match status" value="1"/>
</dbReference>
<dbReference type="InterPro" id="IPR000210">
    <property type="entry name" value="BTB/POZ_dom"/>
</dbReference>
<dbReference type="InterPro" id="IPR012983">
    <property type="entry name" value="PHR"/>
</dbReference>
<dbReference type="SUPFAM" id="SSF54695">
    <property type="entry name" value="POZ domain"/>
    <property type="match status" value="1"/>
</dbReference>
<dbReference type="GO" id="GO:0005737">
    <property type="term" value="C:cytoplasm"/>
    <property type="evidence" value="ECO:0007669"/>
    <property type="project" value="UniProtKB-SubCell"/>
</dbReference>
<dbReference type="SMART" id="SM00875">
    <property type="entry name" value="BACK"/>
    <property type="match status" value="1"/>
</dbReference>
<dbReference type="InterPro" id="IPR038648">
    <property type="entry name" value="PHR_sf"/>
</dbReference>
<dbReference type="Pfam" id="PF08005">
    <property type="entry name" value="PHR"/>
    <property type="match status" value="1"/>
</dbReference>
<dbReference type="Pfam" id="PF00651">
    <property type="entry name" value="BTB"/>
    <property type="match status" value="1"/>
</dbReference>
<feature type="domain" description="BTB" evidence="3">
    <location>
        <begin position="30"/>
        <end position="97"/>
    </location>
</feature>
<comment type="caution">
    <text evidence="4">The sequence shown here is derived from an EMBL/GenBank/DDBJ whole genome shotgun (WGS) entry which is preliminary data.</text>
</comment>
<evidence type="ECO:0000256" key="1">
    <source>
        <dbReference type="ARBA" id="ARBA00004496"/>
    </source>
</evidence>
<dbReference type="PANTHER" id="PTHR45774">
    <property type="entry name" value="BTB/POZ DOMAIN-CONTAINING"/>
    <property type="match status" value="1"/>
</dbReference>
<protein>
    <recommendedName>
        <fullName evidence="3">BTB domain-containing protein</fullName>
    </recommendedName>
</protein>
<evidence type="ECO:0000313" key="4">
    <source>
        <dbReference type="EMBL" id="VDI31453.1"/>
    </source>
</evidence>
<dbReference type="InterPro" id="IPR011705">
    <property type="entry name" value="BACK"/>
</dbReference>
<dbReference type="Gene3D" id="1.25.40.420">
    <property type="match status" value="1"/>
</dbReference>
<gene>
    <name evidence="4" type="ORF">MGAL_10B068515</name>
</gene>
<dbReference type="PANTHER" id="PTHR45774:SF3">
    <property type="entry name" value="BTB (POZ) DOMAIN-CONTAINING 2B-RELATED"/>
    <property type="match status" value="1"/>
</dbReference>
<sequence>MSSMTDDLDWQINKTLPECMLYMLEHEIMCDISFRVGPERRILKAHKYMLCSRSPVFYIMTQGSLPETGKIDVPDVDTETFRVLLEHIYSDSVAIPKDKVGKVLYASEKYMLPKLKCACEQMLQSLATSSDAPIVLQTAHSFNMTDLRQESLQYILQSPKQCLNSEDALNLSADCMGMILSSDELMLSEAAVFTFLLQWATYRCMTNDLEISDQYIRETMSSLLYCVRFPCMEQDFFTTEVSTKDILSKDELLSIYRSFNGIKSEIFSELKRKEPAANRVIRYSNLSSTGSWISNEQDAVTLTCSKPVFLKSILSFGTKAATACLSPGVEIRDGTGAVLSSVQRDISIGFCETFDIDFPQPVHLDANVMYTVISKGVSRNVYYGDTCKNVVNVKDMIFTFGDSIQSKTATSAVFGQIAGFTFHL</sequence>
<dbReference type="InterPro" id="IPR011333">
    <property type="entry name" value="SKP1/BTB/POZ_sf"/>
</dbReference>
<dbReference type="Gene3D" id="2.60.120.820">
    <property type="entry name" value="PHR domain"/>
    <property type="match status" value="1"/>
</dbReference>
<dbReference type="Pfam" id="PF07707">
    <property type="entry name" value="BACK"/>
    <property type="match status" value="1"/>
</dbReference>
<comment type="subcellular location">
    <subcellularLocation>
        <location evidence="1">Cytoplasm</location>
    </subcellularLocation>
</comment>
<proteinExistence type="predicted"/>
<dbReference type="OrthoDB" id="6088040at2759"/>
<evidence type="ECO:0000259" key="3">
    <source>
        <dbReference type="PROSITE" id="PS50097"/>
    </source>
</evidence>
<dbReference type="SMART" id="SM00225">
    <property type="entry name" value="BTB"/>
    <property type="match status" value="1"/>
</dbReference>
<accession>A0A8B6EA12</accession>
<dbReference type="AlphaFoldDB" id="A0A8B6EA12"/>
<reference evidence="4" key="1">
    <citation type="submission" date="2018-11" db="EMBL/GenBank/DDBJ databases">
        <authorList>
            <person name="Alioto T."/>
            <person name="Alioto T."/>
        </authorList>
    </citation>
    <scope>NUCLEOTIDE SEQUENCE</scope>
</reference>
<evidence type="ECO:0000256" key="2">
    <source>
        <dbReference type="ARBA" id="ARBA00022490"/>
    </source>
</evidence>
<dbReference type="Proteomes" id="UP000596742">
    <property type="component" value="Unassembled WGS sequence"/>
</dbReference>
<keyword evidence="2" id="KW-0963">Cytoplasm</keyword>
<dbReference type="EMBL" id="UYJE01004802">
    <property type="protein sequence ID" value="VDI31453.1"/>
    <property type="molecule type" value="Genomic_DNA"/>
</dbReference>
<keyword evidence="5" id="KW-1185">Reference proteome</keyword>
<dbReference type="Gene3D" id="3.30.710.10">
    <property type="entry name" value="Potassium Channel Kv1.1, Chain A"/>
    <property type="match status" value="1"/>
</dbReference>
<organism evidence="4 5">
    <name type="scientific">Mytilus galloprovincialis</name>
    <name type="common">Mediterranean mussel</name>
    <dbReference type="NCBI Taxonomy" id="29158"/>
    <lineage>
        <taxon>Eukaryota</taxon>
        <taxon>Metazoa</taxon>
        <taxon>Spiralia</taxon>
        <taxon>Lophotrochozoa</taxon>
        <taxon>Mollusca</taxon>
        <taxon>Bivalvia</taxon>
        <taxon>Autobranchia</taxon>
        <taxon>Pteriomorphia</taxon>
        <taxon>Mytilida</taxon>
        <taxon>Mytiloidea</taxon>
        <taxon>Mytilidae</taxon>
        <taxon>Mytilinae</taxon>
        <taxon>Mytilus</taxon>
    </lineage>
</organism>
<evidence type="ECO:0000313" key="5">
    <source>
        <dbReference type="Proteomes" id="UP000596742"/>
    </source>
</evidence>